<comment type="similarity">
    <text evidence="1">Belongs to the peptidase C48 family.</text>
</comment>
<feature type="domain" description="Ubiquitin-like protease family profile" evidence="6">
    <location>
        <begin position="702"/>
        <end position="910"/>
    </location>
</feature>
<feature type="compositionally biased region" description="Polar residues" evidence="5">
    <location>
        <begin position="401"/>
        <end position="425"/>
    </location>
</feature>
<feature type="compositionally biased region" description="Low complexity" evidence="5">
    <location>
        <begin position="282"/>
        <end position="292"/>
    </location>
</feature>
<feature type="region of interest" description="Disordered" evidence="5">
    <location>
        <begin position="1"/>
        <end position="42"/>
    </location>
</feature>
<evidence type="ECO:0000256" key="1">
    <source>
        <dbReference type="ARBA" id="ARBA00005234"/>
    </source>
</evidence>
<dbReference type="InterPro" id="IPR038765">
    <property type="entry name" value="Papain-like_cys_pep_sf"/>
</dbReference>
<keyword evidence="3" id="KW-0378">Hydrolase</keyword>
<feature type="compositionally biased region" description="Low complexity" evidence="5">
    <location>
        <begin position="18"/>
        <end position="28"/>
    </location>
</feature>
<reference evidence="7" key="1">
    <citation type="submission" date="2018-03" db="EMBL/GenBank/DDBJ databases">
        <authorList>
            <person name="Guldener U."/>
        </authorList>
    </citation>
    <scope>NUCLEOTIDE SEQUENCE [LARGE SCALE GENOMIC DNA]</scope>
    <source>
        <strain evidence="7">ATCC34888</strain>
    </source>
</reference>
<feature type="region of interest" description="Disordered" evidence="5">
    <location>
        <begin position="69"/>
        <end position="121"/>
    </location>
</feature>
<dbReference type="Pfam" id="PF02902">
    <property type="entry name" value="Peptidase_C48"/>
    <property type="match status" value="1"/>
</dbReference>
<dbReference type="AlphaFoldDB" id="A0A5C3FGK8"/>
<keyword evidence="4" id="KW-0788">Thiol protease</keyword>
<dbReference type="EMBL" id="OOIQ01000001">
    <property type="protein sequence ID" value="SPO42857.1"/>
    <property type="molecule type" value="Genomic_DNA"/>
</dbReference>
<protein>
    <submittedName>
        <fullName evidence="7">Related to Sentrin-specific protease 1</fullName>
    </submittedName>
</protein>
<accession>A0A5C3FGK8</accession>
<dbReference type="InterPro" id="IPR003653">
    <property type="entry name" value="Peptidase_C48_C"/>
</dbReference>
<dbReference type="GO" id="GO:0006508">
    <property type="term" value="P:proteolysis"/>
    <property type="evidence" value="ECO:0007669"/>
    <property type="project" value="UniProtKB-KW"/>
</dbReference>
<feature type="compositionally biased region" description="Polar residues" evidence="5">
    <location>
        <begin position="503"/>
        <end position="512"/>
    </location>
</feature>
<organism evidence="7 8">
    <name type="scientific">Pseudozyma antarctica</name>
    <name type="common">Yeast</name>
    <name type="synonym">Candida antarctica</name>
    <dbReference type="NCBI Taxonomy" id="84753"/>
    <lineage>
        <taxon>Eukaryota</taxon>
        <taxon>Fungi</taxon>
        <taxon>Dikarya</taxon>
        <taxon>Basidiomycota</taxon>
        <taxon>Ustilaginomycotina</taxon>
        <taxon>Ustilaginomycetes</taxon>
        <taxon>Ustilaginales</taxon>
        <taxon>Ustilaginaceae</taxon>
        <taxon>Moesziomyces</taxon>
    </lineage>
</organism>
<feature type="compositionally biased region" description="Low complexity" evidence="5">
    <location>
        <begin position="110"/>
        <end position="121"/>
    </location>
</feature>
<sequence length="984" mass="107308">MPSKRRRPALDSPAQNHAASSSSSSSSAQLNGILPTTPTHHMALVQTGQQSPSFFQRVAHYARLFTPSRKRPRIDSASSSLRDASPSARILASDDTPEAPASGFVELTPSRSSQSSALASASPADKLAAHLIFPQEGAIRDPLGRTSVGSPLGARSVSITDTRSSSEEAAEMQIEAPSSASSPSPPTNAELPPLLIESRNTDGKQPADDQNAAQPSSAALPSSPLGPLPPTPSTEASSQLALQPVDHKDAPQQPALQSDTPKPSAEADLIPSATAETDDMAASDAHSHSSSSVHDDSKSSNANAALPTDADVDHIQAISTAKVGDNIEGLLTWSAPLTTQDVEPPSASPSEAADSASSTAESGTRPDPPPVAANNVVDMTGLSDDSSSSEDDDPDKENDISLVQPSPLLTSDATLTSFDNFTPSQPDFRAPQSRHSFGGPMTQAALREQRSAAHHSSRFATTFGAAQDGSADELATEQIRSIGLQSIGRQTSFVQPARHRLPQASTPRQSLPSPGLHRSMSIDSTASSLASDATAHRKRRSSGIGFTKRTHIFQKQHAQVVSAYNLDAIKASLKKINFMRTSQRKTLLTQEQFVGLALKRRQVQRFIDGENKHPASRDDSIEILMRKFMRQKQIDAQSAVLPVSGPKLVQMERLARERRAQAKKLRGVLGRQALPAELTEEQDKMASATLSKRGQIAAIPGAQVEDHDVQKLRPRQWLNDEVINFYGNLILQRANDADKRRTEAMKTATSDASAAPEKPLVGKSARAGGKPQPKRPYDAALDAFWRVHFFSSFFWENLKNRGFDGVKRWTRRIDIFTKDLVLFPINLGNSHWVCGAINLRRRRFEYYDSLGARNPRAFELMRTYLAEEAKDKKKKHIDLRGWRDVFSDESPQQENGYDCGVFAAQTLEQISRRDPHTPIPMDPPTISWSSDDIEADAGRMKITGADAEEDDHDVDEYEWNFGQENMPYLRRRMVYEIASQRLLD</sequence>
<evidence type="ECO:0000256" key="3">
    <source>
        <dbReference type="ARBA" id="ARBA00022801"/>
    </source>
</evidence>
<feature type="compositionally biased region" description="Low complexity" evidence="5">
    <location>
        <begin position="212"/>
        <end position="223"/>
    </location>
</feature>
<keyword evidence="2 7" id="KW-0645">Protease</keyword>
<feature type="region of interest" description="Disordered" evidence="5">
    <location>
        <begin position="500"/>
        <end position="542"/>
    </location>
</feature>
<comment type="caution">
    <text evidence="7">The sequence shown here is derived from an EMBL/GenBank/DDBJ whole genome shotgun (WGS) entry which is preliminary data.</text>
</comment>
<dbReference type="Proteomes" id="UP000325008">
    <property type="component" value="Unassembled WGS sequence"/>
</dbReference>
<dbReference type="GO" id="GO:0016929">
    <property type="term" value="F:deSUMOylase activity"/>
    <property type="evidence" value="ECO:0007669"/>
    <property type="project" value="TreeGrafter"/>
</dbReference>
<dbReference type="PANTHER" id="PTHR12606:SF141">
    <property type="entry name" value="GH15225P-RELATED"/>
    <property type="match status" value="1"/>
</dbReference>
<evidence type="ECO:0000313" key="8">
    <source>
        <dbReference type="Proteomes" id="UP000325008"/>
    </source>
</evidence>
<evidence type="ECO:0000256" key="5">
    <source>
        <dbReference type="SAM" id="MobiDB-lite"/>
    </source>
</evidence>
<evidence type="ECO:0000313" key="7">
    <source>
        <dbReference type="EMBL" id="SPO42857.1"/>
    </source>
</evidence>
<dbReference type="GO" id="GO:0005634">
    <property type="term" value="C:nucleus"/>
    <property type="evidence" value="ECO:0007669"/>
    <property type="project" value="TreeGrafter"/>
</dbReference>
<dbReference type="PANTHER" id="PTHR12606">
    <property type="entry name" value="SENTRIN/SUMO-SPECIFIC PROTEASE"/>
    <property type="match status" value="1"/>
</dbReference>
<dbReference type="PROSITE" id="PS50600">
    <property type="entry name" value="ULP_PROTEASE"/>
    <property type="match status" value="1"/>
</dbReference>
<dbReference type="RefSeq" id="XP_014659616.1">
    <property type="nucleotide sequence ID" value="XM_014804130.1"/>
</dbReference>
<dbReference type="SUPFAM" id="SSF54001">
    <property type="entry name" value="Cysteine proteinases"/>
    <property type="match status" value="1"/>
</dbReference>
<evidence type="ECO:0000256" key="4">
    <source>
        <dbReference type="ARBA" id="ARBA00022807"/>
    </source>
</evidence>
<feature type="compositionally biased region" description="Acidic residues" evidence="5">
    <location>
        <begin position="387"/>
        <end position="396"/>
    </location>
</feature>
<feature type="compositionally biased region" description="Low complexity" evidence="5">
    <location>
        <begin position="372"/>
        <end position="386"/>
    </location>
</feature>
<evidence type="ECO:0000256" key="2">
    <source>
        <dbReference type="ARBA" id="ARBA00022670"/>
    </source>
</evidence>
<gene>
    <name evidence="7" type="ORF">PSANT_00541</name>
</gene>
<feature type="region of interest" description="Disordered" evidence="5">
    <location>
        <begin position="335"/>
        <end position="432"/>
    </location>
</feature>
<feature type="region of interest" description="Disordered" evidence="5">
    <location>
        <begin position="140"/>
        <end position="307"/>
    </location>
</feature>
<feature type="compositionally biased region" description="Low complexity" evidence="5">
    <location>
        <begin position="343"/>
        <end position="362"/>
    </location>
</feature>
<feature type="region of interest" description="Disordered" evidence="5">
    <location>
        <begin position="741"/>
        <end position="774"/>
    </location>
</feature>
<dbReference type="OrthoDB" id="1939479at2759"/>
<proteinExistence type="inferred from homology"/>
<name>A0A5C3FGK8_PSEA2</name>
<dbReference type="GO" id="GO:0016926">
    <property type="term" value="P:protein desumoylation"/>
    <property type="evidence" value="ECO:0007669"/>
    <property type="project" value="TreeGrafter"/>
</dbReference>
<keyword evidence="8" id="KW-1185">Reference proteome</keyword>
<dbReference type="Gene3D" id="3.40.395.10">
    <property type="entry name" value="Adenoviral Proteinase, Chain A"/>
    <property type="match status" value="1"/>
</dbReference>
<feature type="compositionally biased region" description="Low complexity" evidence="5">
    <location>
        <begin position="75"/>
        <end position="89"/>
    </location>
</feature>
<feature type="compositionally biased region" description="Low complexity" evidence="5">
    <location>
        <begin position="519"/>
        <end position="533"/>
    </location>
</feature>
<evidence type="ECO:0000259" key="6">
    <source>
        <dbReference type="PROSITE" id="PS50600"/>
    </source>
</evidence>